<evidence type="ECO:0000313" key="2">
    <source>
        <dbReference type="Proteomes" id="UP000549394"/>
    </source>
</evidence>
<protein>
    <submittedName>
        <fullName evidence="1">Uncharacterized protein</fullName>
    </submittedName>
</protein>
<proteinExistence type="predicted"/>
<evidence type="ECO:0000313" key="1">
    <source>
        <dbReference type="EMBL" id="CAD5112161.1"/>
    </source>
</evidence>
<name>A0A7I8VC95_9ANNE</name>
<accession>A0A7I8VC95</accession>
<organism evidence="1 2">
    <name type="scientific">Dimorphilus gyrociliatus</name>
    <dbReference type="NCBI Taxonomy" id="2664684"/>
    <lineage>
        <taxon>Eukaryota</taxon>
        <taxon>Metazoa</taxon>
        <taxon>Spiralia</taxon>
        <taxon>Lophotrochozoa</taxon>
        <taxon>Annelida</taxon>
        <taxon>Polychaeta</taxon>
        <taxon>Polychaeta incertae sedis</taxon>
        <taxon>Dinophilidae</taxon>
        <taxon>Dimorphilus</taxon>
    </lineage>
</organism>
<gene>
    <name evidence="1" type="ORF">DGYR_LOCUS1355</name>
</gene>
<dbReference type="AlphaFoldDB" id="A0A7I8VC95"/>
<dbReference type="Proteomes" id="UP000549394">
    <property type="component" value="Unassembled WGS sequence"/>
</dbReference>
<dbReference type="EMBL" id="CAJFCJ010000002">
    <property type="protein sequence ID" value="CAD5112161.1"/>
    <property type="molecule type" value="Genomic_DNA"/>
</dbReference>
<sequence>MDGFQAESLFYESEAMEAARCRNTNIQRLLYARLENLDREEKLRKENFFTDWKRIDRELKVLNQEKRGLFAADTLPRLTKEPDMFMFMPANRARSLTMLEFDQRMKEIRQLRTTERLKHVRLATPKWKKSDTTKNMSLSVEEAIEKANGADIKISPPPEEPNQWDNQFTFRYLSDSKVRRKLLDDCTASPRRMDYKKMKIQQDYEMDRRVRLVKRSLDASTLRINRASSSVSLRSSQSDYY</sequence>
<keyword evidence="2" id="KW-1185">Reference proteome</keyword>
<reference evidence="1 2" key="1">
    <citation type="submission" date="2020-08" db="EMBL/GenBank/DDBJ databases">
        <authorList>
            <person name="Hejnol A."/>
        </authorList>
    </citation>
    <scope>NUCLEOTIDE SEQUENCE [LARGE SCALE GENOMIC DNA]</scope>
</reference>
<comment type="caution">
    <text evidence="1">The sequence shown here is derived from an EMBL/GenBank/DDBJ whole genome shotgun (WGS) entry which is preliminary data.</text>
</comment>